<gene>
    <name evidence="2" type="ORF">RHS01_08178</name>
</gene>
<evidence type="ECO:0000313" key="3">
    <source>
        <dbReference type="Proteomes" id="UP000614334"/>
    </source>
</evidence>
<proteinExistence type="predicted"/>
<dbReference type="EMBL" id="JACYCF010000017">
    <property type="protein sequence ID" value="KAF8751457.1"/>
    <property type="molecule type" value="Genomic_DNA"/>
</dbReference>
<dbReference type="Proteomes" id="UP000614334">
    <property type="component" value="Unassembled WGS sequence"/>
</dbReference>
<feature type="region of interest" description="Disordered" evidence="1">
    <location>
        <begin position="116"/>
        <end position="183"/>
    </location>
</feature>
<comment type="caution">
    <text evidence="2">The sequence shown here is derived from an EMBL/GenBank/DDBJ whole genome shotgun (WGS) entry which is preliminary data.</text>
</comment>
<dbReference type="AlphaFoldDB" id="A0A8H7M1T8"/>
<protein>
    <submittedName>
        <fullName evidence="2">Uncharacterized protein</fullName>
    </submittedName>
</protein>
<name>A0A8H7M1T8_9AGAM</name>
<evidence type="ECO:0000256" key="1">
    <source>
        <dbReference type="SAM" id="MobiDB-lite"/>
    </source>
</evidence>
<reference evidence="2" key="1">
    <citation type="submission" date="2020-09" db="EMBL/GenBank/DDBJ databases">
        <title>Comparative genome analyses of four rice-infecting Rhizoctonia solani isolates reveal extensive enrichment of homogalacturonan modification genes.</title>
        <authorList>
            <person name="Lee D.-Y."/>
            <person name="Jeon J."/>
            <person name="Kim K.-T."/>
            <person name="Cheong K."/>
            <person name="Song H."/>
            <person name="Choi G."/>
            <person name="Ko J."/>
            <person name="Opiyo S.O."/>
            <person name="Zuo S."/>
            <person name="Madhav S."/>
            <person name="Lee Y.-H."/>
            <person name="Wang G.-L."/>
        </authorList>
    </citation>
    <scope>NUCLEOTIDE SEQUENCE</scope>
    <source>
        <strain evidence="2">AG1-IA B2</strain>
    </source>
</reference>
<evidence type="ECO:0000313" key="2">
    <source>
        <dbReference type="EMBL" id="KAF8751457.1"/>
    </source>
</evidence>
<sequence length="183" mass="20503">MSKLRPKTHERAPSTITRARPFDLICGDYLSLLPAPRGSKRSYSLSMYTARSLSGLLHAMREQGLHSQMPRQTMDTFMTQEASCRIMGHTSIAAKLTNGQKTRAYQSSLTTTFTLGQWPHRRREPNTDRSPPNLLCRRSREKPGRPEPPTIAPTTVMAEIPAKGIRDMNDRILPSSGTRPANS</sequence>
<accession>A0A8H7M1T8</accession>
<organism evidence="2 3">
    <name type="scientific">Rhizoctonia solani</name>
    <dbReference type="NCBI Taxonomy" id="456999"/>
    <lineage>
        <taxon>Eukaryota</taxon>
        <taxon>Fungi</taxon>
        <taxon>Dikarya</taxon>
        <taxon>Basidiomycota</taxon>
        <taxon>Agaricomycotina</taxon>
        <taxon>Agaricomycetes</taxon>
        <taxon>Cantharellales</taxon>
        <taxon>Ceratobasidiaceae</taxon>
        <taxon>Rhizoctonia</taxon>
    </lineage>
</organism>